<comment type="caution">
    <text evidence="1">The sequence shown here is derived from an EMBL/GenBank/DDBJ whole genome shotgun (WGS) entry which is preliminary data.</text>
</comment>
<evidence type="ECO:0000313" key="2">
    <source>
        <dbReference type="Proteomes" id="UP000284684"/>
    </source>
</evidence>
<gene>
    <name evidence="1" type="ORF">BK658_12995</name>
</gene>
<dbReference type="EMBL" id="MOBI01000015">
    <property type="protein sequence ID" value="ROM97312.1"/>
    <property type="molecule type" value="Genomic_DNA"/>
</dbReference>
<dbReference type="AlphaFoldDB" id="A0A423GS78"/>
<proteinExistence type="predicted"/>
<protein>
    <submittedName>
        <fullName evidence="1">Uncharacterized protein</fullName>
    </submittedName>
</protein>
<name>A0A423GS78_9PSED</name>
<organism evidence="1 2">
    <name type="scientific">Pseudomonas brassicacearum</name>
    <dbReference type="NCBI Taxonomy" id="930166"/>
    <lineage>
        <taxon>Bacteria</taxon>
        <taxon>Pseudomonadati</taxon>
        <taxon>Pseudomonadota</taxon>
        <taxon>Gammaproteobacteria</taxon>
        <taxon>Pseudomonadales</taxon>
        <taxon>Pseudomonadaceae</taxon>
        <taxon>Pseudomonas</taxon>
    </lineage>
</organism>
<evidence type="ECO:0000313" key="1">
    <source>
        <dbReference type="EMBL" id="ROM97312.1"/>
    </source>
</evidence>
<accession>A0A423GS78</accession>
<dbReference type="Proteomes" id="UP000284684">
    <property type="component" value="Unassembled WGS sequence"/>
</dbReference>
<sequence>MDLLNMDLLEEISAMLDKDFEQLKYGIKADETYLNSTVVNDLGQQVVDYSQTLSWAIMEKVQDDEFPAFGDEYAGVFTRQWTFDPLYRVDDKIFNIEKLNLFGRGIVEYYRAQ</sequence>
<reference evidence="1 2" key="1">
    <citation type="submission" date="2016-10" db="EMBL/GenBank/DDBJ databases">
        <title>Comparative genome analysis of multiple Pseudomonas spp. focuses on biocontrol and plant growth promoting traits.</title>
        <authorList>
            <person name="Tao X.-Y."/>
            <person name="Taylor C.G."/>
        </authorList>
    </citation>
    <scope>NUCLEOTIDE SEQUENCE [LARGE SCALE GENOMIC DNA]</scope>
    <source>
        <strain evidence="1 2">37D10</strain>
    </source>
</reference>